<evidence type="ECO:0000259" key="7">
    <source>
        <dbReference type="Pfam" id="PF14684"/>
    </source>
</evidence>
<keyword evidence="6" id="KW-0720">Serine protease</keyword>
<evidence type="ECO:0000256" key="4">
    <source>
        <dbReference type="ARBA" id="ARBA00022670"/>
    </source>
</evidence>
<feature type="non-terminal residue" evidence="9">
    <location>
        <position position="1"/>
    </location>
</feature>
<dbReference type="EMBL" id="JAAJSE010000170">
    <property type="protein sequence ID" value="NGG71064.1"/>
    <property type="molecule type" value="Genomic_DNA"/>
</dbReference>
<accession>A0A6G4NT33</accession>
<evidence type="ECO:0000256" key="1">
    <source>
        <dbReference type="ARBA" id="ARBA00004496"/>
    </source>
</evidence>
<evidence type="ECO:0000313" key="9">
    <source>
        <dbReference type="EMBL" id="NGG71064.1"/>
    </source>
</evidence>
<protein>
    <submittedName>
        <fullName evidence="9">Peptidase S41</fullName>
    </submittedName>
</protein>
<feature type="domain" description="Tricorn protease PDZ" evidence="8">
    <location>
        <begin position="55"/>
        <end position="144"/>
    </location>
</feature>
<comment type="similarity">
    <text evidence="2">Belongs to the peptidase S41B family.</text>
</comment>
<dbReference type="GO" id="GO:0008236">
    <property type="term" value="F:serine-type peptidase activity"/>
    <property type="evidence" value="ECO:0007669"/>
    <property type="project" value="UniProtKB-KW"/>
</dbReference>
<dbReference type="RefSeq" id="WP_205895459.1">
    <property type="nucleotide sequence ID" value="NZ_JAAJSE010000170.1"/>
</dbReference>
<keyword evidence="5" id="KW-0378">Hydrolase</keyword>
<dbReference type="AlphaFoldDB" id="A0A6G4NT33"/>
<evidence type="ECO:0000256" key="6">
    <source>
        <dbReference type="ARBA" id="ARBA00022825"/>
    </source>
</evidence>
<comment type="subcellular location">
    <subcellularLocation>
        <location evidence="1">Cytoplasm</location>
    </subcellularLocation>
</comment>
<sequence length="146" mass="15781">LDWQAVYDRYLPRLAHVQRREDLNDLLVQMIAELQGGRNRVGAGDVHPEARVPVGLLGADFRIVQGRYQLARLYPGDRLDPNLTSPLAVAGLGVKAGDFILSVNGTELDAGTNVFALLENTVGKQITLGVAKDAAGKGRREITVVP</sequence>
<name>A0A6G4NT33_ECOLX</name>
<proteinExistence type="inferred from homology"/>
<dbReference type="InterPro" id="IPR012393">
    <property type="entry name" value="Tricorn_protease"/>
</dbReference>
<dbReference type="GO" id="GO:0006508">
    <property type="term" value="P:proteolysis"/>
    <property type="evidence" value="ECO:0007669"/>
    <property type="project" value="UniProtKB-KW"/>
</dbReference>
<dbReference type="Gene3D" id="3.30.750.44">
    <property type="match status" value="1"/>
</dbReference>
<dbReference type="Gene3D" id="2.30.42.10">
    <property type="match status" value="1"/>
</dbReference>
<feature type="non-terminal residue" evidence="9">
    <location>
        <position position="146"/>
    </location>
</feature>
<keyword evidence="4" id="KW-0645">Protease</keyword>
<evidence type="ECO:0000256" key="5">
    <source>
        <dbReference type="ARBA" id="ARBA00022801"/>
    </source>
</evidence>
<evidence type="ECO:0000256" key="3">
    <source>
        <dbReference type="ARBA" id="ARBA00022490"/>
    </source>
</evidence>
<dbReference type="InterPro" id="IPR029414">
    <property type="entry name" value="Tricorn_PDZ"/>
</dbReference>
<comment type="caution">
    <text evidence="9">The sequence shown here is derived from an EMBL/GenBank/DDBJ whole genome shotgun (WGS) entry which is preliminary data.</text>
</comment>
<evidence type="ECO:0000256" key="2">
    <source>
        <dbReference type="ARBA" id="ARBA00008524"/>
    </source>
</evidence>
<dbReference type="Pfam" id="PF14685">
    <property type="entry name" value="PDZ_Tricorn"/>
    <property type="match status" value="1"/>
</dbReference>
<evidence type="ECO:0000259" key="8">
    <source>
        <dbReference type="Pfam" id="PF14685"/>
    </source>
</evidence>
<dbReference type="InterPro" id="IPR036034">
    <property type="entry name" value="PDZ_sf"/>
</dbReference>
<reference evidence="9" key="1">
    <citation type="submission" date="2020-02" db="EMBL/GenBank/DDBJ databases">
        <title>WGS of Carbapenem-Resistant Entrobacteriaceae.</title>
        <authorList>
            <person name="Tokajian S."/>
            <person name="El Chaar M."/>
            <person name="El Khoury M."/>
        </authorList>
    </citation>
    <scope>NUCLEOTIDE SEQUENCE</scope>
    <source>
        <strain evidence="9">ECM_49</strain>
    </source>
</reference>
<dbReference type="PANTHER" id="PTHR43253:SF1">
    <property type="entry name" value="TRICORN PROTEASE HOMOLOG 2-RELATED"/>
    <property type="match status" value="1"/>
</dbReference>
<dbReference type="SUPFAM" id="SSF50156">
    <property type="entry name" value="PDZ domain-like"/>
    <property type="match status" value="1"/>
</dbReference>
<keyword evidence="3" id="KW-0963">Cytoplasm</keyword>
<gene>
    <name evidence="9" type="ORF">G5609_26300</name>
</gene>
<feature type="domain" description="Tricorn protease C1" evidence="7">
    <location>
        <begin position="1"/>
        <end position="32"/>
    </location>
</feature>
<dbReference type="Pfam" id="PF14684">
    <property type="entry name" value="Tricorn_C1"/>
    <property type="match status" value="1"/>
</dbReference>
<dbReference type="PANTHER" id="PTHR43253">
    <property type="entry name" value="TRICORN PROTEASE HOMOLOG 2-RELATED"/>
    <property type="match status" value="1"/>
</dbReference>
<organism evidence="9">
    <name type="scientific">Escherichia coli</name>
    <dbReference type="NCBI Taxonomy" id="562"/>
    <lineage>
        <taxon>Bacteria</taxon>
        <taxon>Pseudomonadati</taxon>
        <taxon>Pseudomonadota</taxon>
        <taxon>Gammaproteobacteria</taxon>
        <taxon>Enterobacterales</taxon>
        <taxon>Enterobacteriaceae</taxon>
        <taxon>Escherichia</taxon>
    </lineage>
</organism>
<dbReference type="InterPro" id="IPR028204">
    <property type="entry name" value="Tricorn_C1"/>
</dbReference>
<dbReference type="GO" id="GO:0005737">
    <property type="term" value="C:cytoplasm"/>
    <property type="evidence" value="ECO:0007669"/>
    <property type="project" value="UniProtKB-SubCell"/>
</dbReference>